<organism evidence="3 4">
    <name type="scientific">Phytophthora rubi</name>
    <dbReference type="NCBI Taxonomy" id="129364"/>
    <lineage>
        <taxon>Eukaryota</taxon>
        <taxon>Sar</taxon>
        <taxon>Stramenopiles</taxon>
        <taxon>Oomycota</taxon>
        <taxon>Peronosporomycetes</taxon>
        <taxon>Peronosporales</taxon>
        <taxon>Peronosporaceae</taxon>
        <taxon>Phytophthora</taxon>
    </lineage>
</organism>
<name>A0A6A3MKM7_9STRA</name>
<protein>
    <recommendedName>
        <fullName evidence="2">Tc1-like transposase DDE domain-containing protein</fullName>
    </recommendedName>
</protein>
<dbReference type="Proteomes" id="UP000429607">
    <property type="component" value="Unassembled WGS sequence"/>
</dbReference>
<sequence length="207" mass="23491">MDNAKIHIYPELVEAAQQAGARLFFLPPYSSQLNPIEVCFDRLKWWIQRYANLVFPSDPDGVLQFDPNDPSEISAQLAAVPVERRRQRRAHARRAAHAPGHGGQRLHAHGRLRLRRRSESWRMFYHNLLRSLRAHQNTRSTKHYIDPASAASLCSRVRAQAGGAGPERRPHRAGLPRARAGGDRLRARDGQRPRGTAARRPPPNRPP</sequence>
<feature type="domain" description="Tc1-like transposase DDE" evidence="2">
    <location>
        <begin position="1"/>
        <end position="49"/>
    </location>
</feature>
<feature type="region of interest" description="Disordered" evidence="1">
    <location>
        <begin position="86"/>
        <end position="111"/>
    </location>
</feature>
<feature type="region of interest" description="Disordered" evidence="1">
    <location>
        <begin position="158"/>
        <end position="207"/>
    </location>
</feature>
<comment type="caution">
    <text evidence="3">The sequence shown here is derived from an EMBL/GenBank/DDBJ whole genome shotgun (WGS) entry which is preliminary data.</text>
</comment>
<dbReference type="InterPro" id="IPR036397">
    <property type="entry name" value="RNaseH_sf"/>
</dbReference>
<gene>
    <name evidence="3" type="ORF">PR001_g10774</name>
</gene>
<feature type="compositionally biased region" description="Basic residues" evidence="1">
    <location>
        <begin position="86"/>
        <end position="96"/>
    </location>
</feature>
<reference evidence="3 4" key="1">
    <citation type="submission" date="2018-09" db="EMBL/GenBank/DDBJ databases">
        <title>Genomic investigation of the strawberry pathogen Phytophthora fragariae indicates pathogenicity is determined by transcriptional variation in three key races.</title>
        <authorList>
            <person name="Adams T.M."/>
            <person name="Armitage A.D."/>
            <person name="Sobczyk M.K."/>
            <person name="Bates H.J."/>
            <person name="Dunwell J.M."/>
            <person name="Nellist C.F."/>
            <person name="Harrison R.J."/>
        </authorList>
    </citation>
    <scope>NUCLEOTIDE SEQUENCE [LARGE SCALE GENOMIC DNA]</scope>
    <source>
        <strain evidence="3 4">SCRP249</strain>
    </source>
</reference>
<dbReference type="AlphaFoldDB" id="A0A6A3MKM7"/>
<dbReference type="InterPro" id="IPR038717">
    <property type="entry name" value="Tc1-like_DDE_dom"/>
</dbReference>
<proteinExistence type="predicted"/>
<accession>A0A6A3MKM7</accession>
<dbReference type="Gene3D" id="3.30.420.10">
    <property type="entry name" value="Ribonuclease H-like superfamily/Ribonuclease H"/>
    <property type="match status" value="1"/>
</dbReference>
<evidence type="ECO:0000313" key="3">
    <source>
        <dbReference type="EMBL" id="KAE9032074.1"/>
    </source>
</evidence>
<dbReference type="EMBL" id="QXFV01000643">
    <property type="protein sequence ID" value="KAE9032074.1"/>
    <property type="molecule type" value="Genomic_DNA"/>
</dbReference>
<dbReference type="Pfam" id="PF13358">
    <property type="entry name" value="DDE_3"/>
    <property type="match status" value="1"/>
</dbReference>
<evidence type="ECO:0000259" key="2">
    <source>
        <dbReference type="Pfam" id="PF13358"/>
    </source>
</evidence>
<evidence type="ECO:0000256" key="1">
    <source>
        <dbReference type="SAM" id="MobiDB-lite"/>
    </source>
</evidence>
<evidence type="ECO:0000313" key="4">
    <source>
        <dbReference type="Proteomes" id="UP000429607"/>
    </source>
</evidence>
<feature type="compositionally biased region" description="Basic and acidic residues" evidence="1">
    <location>
        <begin position="180"/>
        <end position="192"/>
    </location>
</feature>
<dbReference type="GO" id="GO:0003676">
    <property type="term" value="F:nucleic acid binding"/>
    <property type="evidence" value="ECO:0007669"/>
    <property type="project" value="InterPro"/>
</dbReference>